<evidence type="ECO:0000313" key="2">
    <source>
        <dbReference type="Proteomes" id="UP000179221"/>
    </source>
</evidence>
<comment type="caution">
    <text evidence="1">The sequence shown here is derived from an EMBL/GenBank/DDBJ whole genome shotgun (WGS) entry which is preliminary data.</text>
</comment>
<protein>
    <submittedName>
        <fullName evidence="1">Uncharacterized protein</fullName>
    </submittedName>
</protein>
<accession>A0A1F7YIT1</accession>
<dbReference type="AlphaFoldDB" id="A0A1F7YIT1"/>
<name>A0A1F7YIT1_9BACT</name>
<gene>
    <name evidence="1" type="ORF">A2628_03940</name>
</gene>
<reference evidence="1 2" key="1">
    <citation type="journal article" date="2016" name="Nat. Commun.">
        <title>Thousands of microbial genomes shed light on interconnected biogeochemical processes in an aquifer system.</title>
        <authorList>
            <person name="Anantharaman K."/>
            <person name="Brown C.T."/>
            <person name="Hug L.A."/>
            <person name="Sharon I."/>
            <person name="Castelle C.J."/>
            <person name="Probst A.J."/>
            <person name="Thomas B.C."/>
            <person name="Singh A."/>
            <person name="Wilkins M.J."/>
            <person name="Karaoz U."/>
            <person name="Brodie E.L."/>
            <person name="Williams K.H."/>
            <person name="Hubbard S.S."/>
            <person name="Banfield J.F."/>
        </authorList>
    </citation>
    <scope>NUCLEOTIDE SEQUENCE [LARGE SCALE GENOMIC DNA]</scope>
</reference>
<sequence length="105" mass="11702">MAENLRKCSEIARKLEGFIKAQRGRTISVEEAAREMGLSEDDIRRCLGFSGDFSQSEDHFGPTGTWQYTPGLGADTLSEYNKRLGILPVKKGKHKSLAQLELDKS</sequence>
<dbReference type="Proteomes" id="UP000179221">
    <property type="component" value="Unassembled WGS sequence"/>
</dbReference>
<organism evidence="1 2">
    <name type="scientific">Candidatus Woesebacteria bacterium RIFCSPHIGHO2_01_FULL_40_22</name>
    <dbReference type="NCBI Taxonomy" id="1802499"/>
    <lineage>
        <taxon>Bacteria</taxon>
        <taxon>Candidatus Woeseibacteriota</taxon>
    </lineage>
</organism>
<proteinExistence type="predicted"/>
<evidence type="ECO:0000313" key="1">
    <source>
        <dbReference type="EMBL" id="OGM27162.1"/>
    </source>
</evidence>
<dbReference type="EMBL" id="MGGL01000005">
    <property type="protein sequence ID" value="OGM27162.1"/>
    <property type="molecule type" value="Genomic_DNA"/>
</dbReference>